<keyword evidence="1" id="KW-0812">Transmembrane</keyword>
<feature type="domain" description="DUF4367" evidence="2">
    <location>
        <begin position="115"/>
        <end position="222"/>
    </location>
</feature>
<dbReference type="AlphaFoldDB" id="A0A174ZJB8"/>
<dbReference type="Pfam" id="PF14285">
    <property type="entry name" value="DUF4367"/>
    <property type="match status" value="1"/>
</dbReference>
<accession>A0A174ZJB8</accession>
<evidence type="ECO:0000313" key="3">
    <source>
        <dbReference type="EMBL" id="CUQ84328.1"/>
    </source>
</evidence>
<dbReference type="STRING" id="39492.ERS852540_00852"/>
<evidence type="ECO:0000313" key="4">
    <source>
        <dbReference type="Proteomes" id="UP000095662"/>
    </source>
</evidence>
<gene>
    <name evidence="3" type="ORF">ERS852540_00852</name>
</gene>
<sequence>MTNDEKIAIALKSDYLSELSVYEMLPNSRIRSGFDRRMKKMISKSYTDTAKTVRHRRVKLRLAIAVIIAATAALATGGTILLKHWDTFAVKENDKYSVILISDAENSPQCITRYYEPDLDKTAYATRLIEKNEYAYIVEYINKHGKQLIFTQCTRSQMENAQIGTEDAQTPPEKVKLGDKSAMYCVSKKGMAFLMRDNGEYMFHITATGFGRDELFRTAMSIKELSAD</sequence>
<name>A0A174ZJB8_9FIRM</name>
<keyword evidence="1" id="KW-1133">Transmembrane helix</keyword>
<organism evidence="3 4">
    <name type="scientific">[Eubacterium] siraeum</name>
    <dbReference type="NCBI Taxonomy" id="39492"/>
    <lineage>
        <taxon>Bacteria</taxon>
        <taxon>Bacillati</taxon>
        <taxon>Bacillota</taxon>
        <taxon>Clostridia</taxon>
        <taxon>Eubacteriales</taxon>
        <taxon>Oscillospiraceae</taxon>
        <taxon>Oscillospiraceae incertae sedis</taxon>
    </lineage>
</organism>
<protein>
    <recommendedName>
        <fullName evidence="2">DUF4367 domain-containing protein</fullName>
    </recommendedName>
</protein>
<feature type="transmembrane region" description="Helical" evidence="1">
    <location>
        <begin position="60"/>
        <end position="82"/>
    </location>
</feature>
<evidence type="ECO:0000256" key="1">
    <source>
        <dbReference type="SAM" id="Phobius"/>
    </source>
</evidence>
<keyword evidence="1" id="KW-0472">Membrane</keyword>
<dbReference type="Proteomes" id="UP000095662">
    <property type="component" value="Unassembled WGS sequence"/>
</dbReference>
<dbReference type="InterPro" id="IPR025377">
    <property type="entry name" value="DUF4367"/>
</dbReference>
<dbReference type="EMBL" id="CZBY01000005">
    <property type="protein sequence ID" value="CUQ84328.1"/>
    <property type="molecule type" value="Genomic_DNA"/>
</dbReference>
<evidence type="ECO:0000259" key="2">
    <source>
        <dbReference type="Pfam" id="PF14285"/>
    </source>
</evidence>
<reference evidence="3 4" key="1">
    <citation type="submission" date="2015-09" db="EMBL/GenBank/DDBJ databases">
        <authorList>
            <consortium name="Pathogen Informatics"/>
        </authorList>
    </citation>
    <scope>NUCLEOTIDE SEQUENCE [LARGE SCALE GENOMIC DNA]</scope>
    <source>
        <strain evidence="3 4">2789STDY5834928</strain>
    </source>
</reference>
<proteinExistence type="predicted"/>